<name>A0A9D5HD06_9LILI</name>
<dbReference type="OrthoDB" id="2014299at2759"/>
<dbReference type="InterPro" id="IPR025564">
    <property type="entry name" value="CAAD_dom"/>
</dbReference>
<feature type="transmembrane region" description="Helical" evidence="2">
    <location>
        <begin position="20"/>
        <end position="39"/>
    </location>
</feature>
<reference evidence="4" key="2">
    <citation type="journal article" date="2022" name="Hortic Res">
        <title>The genome of Dioscorea zingiberensis sheds light on the biosynthesis, origin and evolution of the medicinally important diosgenin saponins.</title>
        <authorList>
            <person name="Li Y."/>
            <person name="Tan C."/>
            <person name="Li Z."/>
            <person name="Guo J."/>
            <person name="Li S."/>
            <person name="Chen X."/>
            <person name="Wang C."/>
            <person name="Dai X."/>
            <person name="Yang H."/>
            <person name="Song W."/>
            <person name="Hou L."/>
            <person name="Xu J."/>
            <person name="Tong Z."/>
            <person name="Xu A."/>
            <person name="Yuan X."/>
            <person name="Wang W."/>
            <person name="Yang Q."/>
            <person name="Chen L."/>
            <person name="Sun Z."/>
            <person name="Wang K."/>
            <person name="Pan B."/>
            <person name="Chen J."/>
            <person name="Bao Y."/>
            <person name="Liu F."/>
            <person name="Qi X."/>
            <person name="Gang D.R."/>
            <person name="Wen J."/>
            <person name="Li J."/>
        </authorList>
    </citation>
    <scope>NUCLEOTIDE SEQUENCE</scope>
    <source>
        <strain evidence="4">Dzin_1.0</strain>
    </source>
</reference>
<feature type="transmembrane region" description="Helical" evidence="2">
    <location>
        <begin position="125"/>
        <end position="146"/>
    </location>
</feature>
<comment type="subcellular location">
    <subcellularLocation>
        <location evidence="1">Membrane</location>
        <topology evidence="1">Multi-pass membrane protein</topology>
    </subcellularLocation>
</comment>
<dbReference type="Pfam" id="PF14159">
    <property type="entry name" value="CAAD"/>
    <property type="match status" value="1"/>
</dbReference>
<organism evidence="4 5">
    <name type="scientific">Dioscorea zingiberensis</name>
    <dbReference type="NCBI Taxonomy" id="325984"/>
    <lineage>
        <taxon>Eukaryota</taxon>
        <taxon>Viridiplantae</taxon>
        <taxon>Streptophyta</taxon>
        <taxon>Embryophyta</taxon>
        <taxon>Tracheophyta</taxon>
        <taxon>Spermatophyta</taxon>
        <taxon>Magnoliopsida</taxon>
        <taxon>Liliopsida</taxon>
        <taxon>Dioscoreales</taxon>
        <taxon>Dioscoreaceae</taxon>
        <taxon>Dioscorea</taxon>
    </lineage>
</organism>
<keyword evidence="2" id="KW-1133">Transmembrane helix</keyword>
<keyword evidence="5" id="KW-1185">Reference proteome</keyword>
<dbReference type="EMBL" id="JAGGNH010000005">
    <property type="protein sequence ID" value="KAJ0971805.1"/>
    <property type="molecule type" value="Genomic_DNA"/>
</dbReference>
<proteinExistence type="predicted"/>
<reference evidence="4" key="1">
    <citation type="submission" date="2021-03" db="EMBL/GenBank/DDBJ databases">
        <authorList>
            <person name="Li Z."/>
            <person name="Yang C."/>
        </authorList>
    </citation>
    <scope>NUCLEOTIDE SEQUENCE</scope>
    <source>
        <strain evidence="4">Dzin_1.0</strain>
        <tissue evidence="4">Leaf</tissue>
    </source>
</reference>
<dbReference type="InterPro" id="IPR033344">
    <property type="entry name" value="CURT1"/>
</dbReference>
<evidence type="ECO:0000259" key="3">
    <source>
        <dbReference type="Pfam" id="PF14159"/>
    </source>
</evidence>
<dbReference type="GO" id="GO:0009535">
    <property type="term" value="C:chloroplast thylakoid membrane"/>
    <property type="evidence" value="ECO:0007669"/>
    <property type="project" value="TreeGrafter"/>
</dbReference>
<evidence type="ECO:0000313" key="5">
    <source>
        <dbReference type="Proteomes" id="UP001085076"/>
    </source>
</evidence>
<protein>
    <recommendedName>
        <fullName evidence="3">Cyanobacterial aminoacyl-tRNA synthetase CAAD domain-containing protein</fullName>
    </recommendedName>
</protein>
<keyword evidence="2" id="KW-0472">Membrane</keyword>
<comment type="caution">
    <text evidence="4">The sequence shown here is derived from an EMBL/GenBank/DDBJ whole genome shotgun (WGS) entry which is preliminary data.</text>
</comment>
<feature type="transmembrane region" description="Helical" evidence="2">
    <location>
        <begin position="96"/>
        <end position="119"/>
    </location>
</feature>
<feature type="domain" description="Cyanobacterial aminoacyl-tRNA synthetase CAAD" evidence="3">
    <location>
        <begin position="83"/>
        <end position="167"/>
    </location>
</feature>
<dbReference type="AlphaFoldDB" id="A0A9D5HD06"/>
<dbReference type="Proteomes" id="UP001085076">
    <property type="component" value="Miscellaneous, Linkage group lg05"/>
</dbReference>
<accession>A0A9D5HD06</accession>
<evidence type="ECO:0000313" key="4">
    <source>
        <dbReference type="EMBL" id="KAJ0971805.1"/>
    </source>
</evidence>
<dbReference type="PANTHER" id="PTHR33222:SF3">
    <property type="entry name" value="PROTEIN CURVATURE THYLAKOID 1C, CHLOROPLASTIC"/>
    <property type="match status" value="1"/>
</dbReference>
<gene>
    <name evidence="4" type="ORF">J5N97_019764</name>
</gene>
<evidence type="ECO:0000256" key="1">
    <source>
        <dbReference type="ARBA" id="ARBA00004141"/>
    </source>
</evidence>
<dbReference type="PANTHER" id="PTHR33222">
    <property type="match status" value="1"/>
</dbReference>
<sequence length="168" mass="18369">MVEWLSLSSLHLSPSFPKSTTVSMASASAIALPSLLFNGSRTHLRNPPKVPVFAVTRGRKRSLAVVAKAIGDGSDSSSGSIVKYVQNAWNNSEDRLALVGLGFAALAAFWASSNLVVAIDKLPFIPSALEFIGILFSWWFIYRYLLFKPDREELVRNVKNSISDILGQ</sequence>
<evidence type="ECO:0000256" key="2">
    <source>
        <dbReference type="SAM" id="Phobius"/>
    </source>
</evidence>
<keyword evidence="2" id="KW-0812">Transmembrane</keyword>